<keyword evidence="7" id="KW-0812">Transmembrane</keyword>
<dbReference type="Gene3D" id="3.30.2010.10">
    <property type="entry name" value="Metalloproteases ('zincins'), catalytic domain"/>
    <property type="match status" value="1"/>
</dbReference>
<name>A0A919SFY7_9ACTN</name>
<proteinExistence type="inferred from homology"/>
<feature type="transmembrane region" description="Helical" evidence="7">
    <location>
        <begin position="72"/>
        <end position="92"/>
    </location>
</feature>
<keyword evidence="2" id="KW-0479">Metal-binding</keyword>
<evidence type="ECO:0000256" key="5">
    <source>
        <dbReference type="ARBA" id="ARBA00023049"/>
    </source>
</evidence>
<keyword evidence="1 6" id="KW-0645">Protease</keyword>
<evidence type="ECO:0000256" key="4">
    <source>
        <dbReference type="ARBA" id="ARBA00022833"/>
    </source>
</evidence>
<evidence type="ECO:0000256" key="7">
    <source>
        <dbReference type="SAM" id="Phobius"/>
    </source>
</evidence>
<evidence type="ECO:0000256" key="2">
    <source>
        <dbReference type="ARBA" id="ARBA00022723"/>
    </source>
</evidence>
<keyword evidence="7" id="KW-0472">Membrane</keyword>
<sequence length="286" mass="30310">MLDHFLLSVMLAPALIVAVALPAVDRMPPARAAAVLTWSAVGVAVASTVNLTLFTIKAFAQPPATESRFDAAVSWLAVALLAASMVAVAHAFRGYRVALATASGFAVLPADRQVVVVDDALPEAYSIEGPPARIVVTTGMRDLLDARQYQALLAHEREHLRGRHHRLVRMAGLAAAAHPLLRVLAARIGYLVERAADERAAAHVGDRQSVAFAIGAAALAGAGRGSGLHLAARQGVVPRRVRELLQPRNHRLSRGYLLLPVIPAAASLIWTIEATRDLVEVLHVAG</sequence>
<keyword evidence="7" id="KW-1133">Transmembrane helix</keyword>
<dbReference type="GO" id="GO:0006508">
    <property type="term" value="P:proteolysis"/>
    <property type="evidence" value="ECO:0007669"/>
    <property type="project" value="UniProtKB-KW"/>
</dbReference>
<comment type="cofactor">
    <cofactor evidence="6">
        <name>Zn(2+)</name>
        <dbReference type="ChEBI" id="CHEBI:29105"/>
    </cofactor>
    <text evidence="6">Binds 1 zinc ion per subunit.</text>
</comment>
<evidence type="ECO:0000259" key="8">
    <source>
        <dbReference type="Pfam" id="PF01435"/>
    </source>
</evidence>
<dbReference type="GO" id="GO:0004222">
    <property type="term" value="F:metalloendopeptidase activity"/>
    <property type="evidence" value="ECO:0007669"/>
    <property type="project" value="InterPro"/>
</dbReference>
<dbReference type="EMBL" id="BOQP01000008">
    <property type="protein sequence ID" value="GIM70892.1"/>
    <property type="molecule type" value="Genomic_DNA"/>
</dbReference>
<evidence type="ECO:0000256" key="1">
    <source>
        <dbReference type="ARBA" id="ARBA00022670"/>
    </source>
</evidence>
<dbReference type="Pfam" id="PF01435">
    <property type="entry name" value="Peptidase_M48"/>
    <property type="match status" value="1"/>
</dbReference>
<evidence type="ECO:0000256" key="6">
    <source>
        <dbReference type="RuleBase" id="RU003983"/>
    </source>
</evidence>
<reference evidence="9" key="1">
    <citation type="submission" date="2021-03" db="EMBL/GenBank/DDBJ databases">
        <title>Whole genome shotgun sequence of Actinoplanes consettensis NBRC 14913.</title>
        <authorList>
            <person name="Komaki H."/>
            <person name="Tamura T."/>
        </authorList>
    </citation>
    <scope>NUCLEOTIDE SEQUENCE</scope>
    <source>
        <strain evidence="9">NBRC 14913</strain>
    </source>
</reference>
<dbReference type="GO" id="GO:0046872">
    <property type="term" value="F:metal ion binding"/>
    <property type="evidence" value="ECO:0007669"/>
    <property type="project" value="UniProtKB-KW"/>
</dbReference>
<gene>
    <name evidence="9" type="ORF">Aco04nite_22670</name>
</gene>
<feature type="transmembrane region" description="Helical" evidence="7">
    <location>
        <begin position="253"/>
        <end position="272"/>
    </location>
</feature>
<comment type="similarity">
    <text evidence="6">Belongs to the peptidase M48 family.</text>
</comment>
<dbReference type="InterPro" id="IPR001915">
    <property type="entry name" value="Peptidase_M48"/>
</dbReference>
<dbReference type="PANTHER" id="PTHR34978:SF3">
    <property type="entry name" value="SLR0241 PROTEIN"/>
    <property type="match status" value="1"/>
</dbReference>
<comment type="caution">
    <text evidence="9">The sequence shown here is derived from an EMBL/GenBank/DDBJ whole genome shotgun (WGS) entry which is preliminary data.</text>
</comment>
<dbReference type="AlphaFoldDB" id="A0A919SFY7"/>
<evidence type="ECO:0000313" key="9">
    <source>
        <dbReference type="EMBL" id="GIM70892.1"/>
    </source>
</evidence>
<evidence type="ECO:0000256" key="3">
    <source>
        <dbReference type="ARBA" id="ARBA00022801"/>
    </source>
</evidence>
<dbReference type="Proteomes" id="UP000680865">
    <property type="component" value="Unassembled WGS sequence"/>
</dbReference>
<dbReference type="InterPro" id="IPR052173">
    <property type="entry name" value="Beta-lactam_resp_regulator"/>
</dbReference>
<keyword evidence="10" id="KW-1185">Reference proteome</keyword>
<protein>
    <submittedName>
        <fullName evidence="9">Membrane protein</fullName>
    </submittedName>
</protein>
<feature type="transmembrane region" description="Helical" evidence="7">
    <location>
        <begin position="36"/>
        <end position="60"/>
    </location>
</feature>
<dbReference type="RefSeq" id="WP_212997134.1">
    <property type="nucleotide sequence ID" value="NZ_BAAATW010000003.1"/>
</dbReference>
<evidence type="ECO:0000313" key="10">
    <source>
        <dbReference type="Proteomes" id="UP000680865"/>
    </source>
</evidence>
<organism evidence="9 10">
    <name type="scientific">Winogradskya consettensis</name>
    <dbReference type="NCBI Taxonomy" id="113560"/>
    <lineage>
        <taxon>Bacteria</taxon>
        <taxon>Bacillati</taxon>
        <taxon>Actinomycetota</taxon>
        <taxon>Actinomycetes</taxon>
        <taxon>Micromonosporales</taxon>
        <taxon>Micromonosporaceae</taxon>
        <taxon>Winogradskya</taxon>
    </lineage>
</organism>
<keyword evidence="5 6" id="KW-0482">Metalloprotease</keyword>
<feature type="domain" description="Peptidase M48" evidence="8">
    <location>
        <begin position="105"/>
        <end position="175"/>
    </location>
</feature>
<keyword evidence="4 6" id="KW-0862">Zinc</keyword>
<accession>A0A919SFY7</accession>
<dbReference type="PANTHER" id="PTHR34978">
    <property type="entry name" value="POSSIBLE SENSOR-TRANSDUCER PROTEIN BLAR"/>
    <property type="match status" value="1"/>
</dbReference>
<feature type="transmembrane region" description="Helical" evidence="7">
    <location>
        <begin position="6"/>
        <end position="24"/>
    </location>
</feature>
<keyword evidence="3 6" id="KW-0378">Hydrolase</keyword>